<name>A0A8R7Q3V9_TRIUA</name>
<evidence type="ECO:0000256" key="1">
    <source>
        <dbReference type="SAM" id="SignalP"/>
    </source>
</evidence>
<evidence type="ECO:0000313" key="3">
    <source>
        <dbReference type="Proteomes" id="UP000015106"/>
    </source>
</evidence>
<keyword evidence="1" id="KW-0732">Signal</keyword>
<accession>A0A8R7Q3V9</accession>
<reference evidence="2" key="3">
    <citation type="submission" date="2022-06" db="UniProtKB">
        <authorList>
            <consortium name="EnsemblPlants"/>
        </authorList>
    </citation>
    <scope>IDENTIFICATION</scope>
</reference>
<dbReference type="EnsemblPlants" id="TuG1812G0400002290.01.T01">
    <property type="protein sequence ID" value="TuG1812G0400002290.01.T01.cds302922"/>
    <property type="gene ID" value="TuG1812G0400002290.01"/>
</dbReference>
<reference evidence="3" key="1">
    <citation type="journal article" date="2013" name="Nature">
        <title>Draft genome of the wheat A-genome progenitor Triticum urartu.</title>
        <authorList>
            <person name="Ling H.Q."/>
            <person name="Zhao S."/>
            <person name="Liu D."/>
            <person name="Wang J."/>
            <person name="Sun H."/>
            <person name="Zhang C."/>
            <person name="Fan H."/>
            <person name="Li D."/>
            <person name="Dong L."/>
            <person name="Tao Y."/>
            <person name="Gao C."/>
            <person name="Wu H."/>
            <person name="Li Y."/>
            <person name="Cui Y."/>
            <person name="Guo X."/>
            <person name="Zheng S."/>
            <person name="Wang B."/>
            <person name="Yu K."/>
            <person name="Liang Q."/>
            <person name="Yang W."/>
            <person name="Lou X."/>
            <person name="Chen J."/>
            <person name="Feng M."/>
            <person name="Jian J."/>
            <person name="Zhang X."/>
            <person name="Luo G."/>
            <person name="Jiang Y."/>
            <person name="Liu J."/>
            <person name="Wang Z."/>
            <person name="Sha Y."/>
            <person name="Zhang B."/>
            <person name="Wu H."/>
            <person name="Tang D."/>
            <person name="Shen Q."/>
            <person name="Xue P."/>
            <person name="Zou S."/>
            <person name="Wang X."/>
            <person name="Liu X."/>
            <person name="Wang F."/>
            <person name="Yang Y."/>
            <person name="An X."/>
            <person name="Dong Z."/>
            <person name="Zhang K."/>
            <person name="Zhang X."/>
            <person name="Luo M.C."/>
            <person name="Dvorak J."/>
            <person name="Tong Y."/>
            <person name="Wang J."/>
            <person name="Yang H."/>
            <person name="Li Z."/>
            <person name="Wang D."/>
            <person name="Zhang A."/>
            <person name="Wang J."/>
        </authorList>
    </citation>
    <scope>NUCLEOTIDE SEQUENCE</scope>
    <source>
        <strain evidence="3">cv. G1812</strain>
    </source>
</reference>
<evidence type="ECO:0000313" key="2">
    <source>
        <dbReference type="EnsemblPlants" id="TuG1812G0400002290.01.T01.cds302922"/>
    </source>
</evidence>
<dbReference type="AlphaFoldDB" id="A0A8R7Q3V9"/>
<organism evidence="2 3">
    <name type="scientific">Triticum urartu</name>
    <name type="common">Red wild einkorn</name>
    <name type="synonym">Crithodium urartu</name>
    <dbReference type="NCBI Taxonomy" id="4572"/>
    <lineage>
        <taxon>Eukaryota</taxon>
        <taxon>Viridiplantae</taxon>
        <taxon>Streptophyta</taxon>
        <taxon>Embryophyta</taxon>
        <taxon>Tracheophyta</taxon>
        <taxon>Spermatophyta</taxon>
        <taxon>Magnoliopsida</taxon>
        <taxon>Liliopsida</taxon>
        <taxon>Poales</taxon>
        <taxon>Poaceae</taxon>
        <taxon>BOP clade</taxon>
        <taxon>Pooideae</taxon>
        <taxon>Triticodae</taxon>
        <taxon>Triticeae</taxon>
        <taxon>Triticinae</taxon>
        <taxon>Triticum</taxon>
    </lineage>
</organism>
<dbReference type="Proteomes" id="UP000015106">
    <property type="component" value="Chromosome 4"/>
</dbReference>
<proteinExistence type="predicted"/>
<dbReference type="Gramene" id="TuG1812G0400002290.01.T01">
    <property type="protein sequence ID" value="TuG1812G0400002290.01.T01.cds302922"/>
    <property type="gene ID" value="TuG1812G0400002290.01"/>
</dbReference>
<keyword evidence="3" id="KW-1185">Reference proteome</keyword>
<protein>
    <submittedName>
        <fullName evidence="2">Uncharacterized protein</fullName>
    </submittedName>
</protein>
<feature type="chain" id="PRO_5035938143" evidence="1">
    <location>
        <begin position="18"/>
        <end position="53"/>
    </location>
</feature>
<feature type="signal peptide" evidence="1">
    <location>
        <begin position="1"/>
        <end position="17"/>
    </location>
</feature>
<sequence length="53" mass="6031">MVTWPSLVCSVLHLSLANQILRTRVLCGYWRLHFRKDGCNAICDVVDLNLCIA</sequence>
<reference evidence="2" key="2">
    <citation type="submission" date="2018-03" db="EMBL/GenBank/DDBJ databases">
        <title>The Triticum urartu genome reveals the dynamic nature of wheat genome evolution.</title>
        <authorList>
            <person name="Ling H."/>
            <person name="Ma B."/>
            <person name="Shi X."/>
            <person name="Liu H."/>
            <person name="Dong L."/>
            <person name="Sun H."/>
            <person name="Cao Y."/>
            <person name="Gao Q."/>
            <person name="Zheng S."/>
            <person name="Li Y."/>
            <person name="Yu Y."/>
            <person name="Du H."/>
            <person name="Qi M."/>
            <person name="Li Y."/>
            <person name="Yu H."/>
            <person name="Cui Y."/>
            <person name="Wang N."/>
            <person name="Chen C."/>
            <person name="Wu H."/>
            <person name="Zhao Y."/>
            <person name="Zhang J."/>
            <person name="Li Y."/>
            <person name="Zhou W."/>
            <person name="Zhang B."/>
            <person name="Hu W."/>
            <person name="Eijk M."/>
            <person name="Tang J."/>
            <person name="Witsenboer H."/>
            <person name="Zhao S."/>
            <person name="Li Z."/>
            <person name="Zhang A."/>
            <person name="Wang D."/>
            <person name="Liang C."/>
        </authorList>
    </citation>
    <scope>NUCLEOTIDE SEQUENCE [LARGE SCALE GENOMIC DNA]</scope>
    <source>
        <strain evidence="2">cv. G1812</strain>
    </source>
</reference>